<dbReference type="GO" id="GO:0020037">
    <property type="term" value="F:heme binding"/>
    <property type="evidence" value="ECO:0007669"/>
    <property type="project" value="InterPro"/>
</dbReference>
<feature type="domain" description="Cytochrome oxidase subunit II copper A binding" evidence="20">
    <location>
        <begin position="106"/>
        <end position="222"/>
    </location>
</feature>
<evidence type="ECO:0000256" key="6">
    <source>
        <dbReference type="ARBA" id="ARBA00022660"/>
    </source>
</evidence>
<evidence type="ECO:0000256" key="1">
    <source>
        <dbReference type="ARBA" id="ARBA00004141"/>
    </source>
</evidence>
<evidence type="ECO:0000256" key="5">
    <source>
        <dbReference type="ARBA" id="ARBA00022617"/>
    </source>
</evidence>
<keyword evidence="13" id="KW-0186">Copper</keyword>
<organism evidence="22 23">
    <name type="scientific">Bradyrhizobium ottawaense</name>
    <dbReference type="NCBI Taxonomy" id="931866"/>
    <lineage>
        <taxon>Bacteria</taxon>
        <taxon>Pseudomonadati</taxon>
        <taxon>Pseudomonadota</taxon>
        <taxon>Alphaproteobacteria</taxon>
        <taxon>Hyphomicrobiales</taxon>
        <taxon>Nitrobacteraceae</taxon>
        <taxon>Bradyrhizobium</taxon>
    </lineage>
</organism>
<dbReference type="GO" id="GO:0016020">
    <property type="term" value="C:membrane"/>
    <property type="evidence" value="ECO:0007669"/>
    <property type="project" value="UniProtKB-SubCell"/>
</dbReference>
<dbReference type="KEGG" id="bot:CIT37_13040"/>
<comment type="subcellular location">
    <subcellularLocation>
        <location evidence="1">Membrane</location>
        <topology evidence="1">Multi-pass membrane protein</topology>
    </subcellularLocation>
</comment>
<keyword evidence="4" id="KW-0813">Transport</keyword>
<keyword evidence="6" id="KW-0679">Respiratory chain</keyword>
<evidence type="ECO:0000256" key="13">
    <source>
        <dbReference type="ARBA" id="ARBA00023008"/>
    </source>
</evidence>
<dbReference type="SUPFAM" id="SSF49503">
    <property type="entry name" value="Cupredoxins"/>
    <property type="match status" value="1"/>
</dbReference>
<dbReference type="Pfam" id="PF00034">
    <property type="entry name" value="Cytochrom_C"/>
    <property type="match status" value="1"/>
</dbReference>
<evidence type="ECO:0000256" key="16">
    <source>
        <dbReference type="ARBA" id="ARBA00031399"/>
    </source>
</evidence>
<keyword evidence="8 18" id="KW-0479">Metal-binding</keyword>
<keyword evidence="10" id="KW-0249">Electron transport</keyword>
<dbReference type="Gene3D" id="2.60.40.420">
    <property type="entry name" value="Cupredoxins - blue copper proteins"/>
    <property type="match status" value="1"/>
</dbReference>
<dbReference type="EMBL" id="CP029425">
    <property type="protein sequence ID" value="AWL93027.1"/>
    <property type="molecule type" value="Genomic_DNA"/>
</dbReference>
<dbReference type="AlphaFoldDB" id="A0A2U8P5T6"/>
<dbReference type="InterPro" id="IPR009056">
    <property type="entry name" value="Cyt_c-like_dom"/>
</dbReference>
<dbReference type="InterPro" id="IPR045187">
    <property type="entry name" value="CcO_II"/>
</dbReference>
<dbReference type="GeneID" id="92963559"/>
<evidence type="ECO:0000256" key="15">
    <source>
        <dbReference type="ARBA" id="ARBA00024688"/>
    </source>
</evidence>
<evidence type="ECO:0000256" key="2">
    <source>
        <dbReference type="ARBA" id="ARBA00007866"/>
    </source>
</evidence>
<evidence type="ECO:0000256" key="19">
    <source>
        <dbReference type="SAM" id="Phobius"/>
    </source>
</evidence>
<comment type="catalytic activity">
    <reaction evidence="17">
        <text>4 Fe(II)-[cytochrome c] + O2 + 8 H(+)(in) = 4 Fe(III)-[cytochrome c] + 2 H2O + 4 H(+)(out)</text>
        <dbReference type="Rhea" id="RHEA:11436"/>
        <dbReference type="Rhea" id="RHEA-COMP:10350"/>
        <dbReference type="Rhea" id="RHEA-COMP:14399"/>
        <dbReference type="ChEBI" id="CHEBI:15377"/>
        <dbReference type="ChEBI" id="CHEBI:15378"/>
        <dbReference type="ChEBI" id="CHEBI:15379"/>
        <dbReference type="ChEBI" id="CHEBI:29033"/>
        <dbReference type="ChEBI" id="CHEBI:29034"/>
        <dbReference type="EC" id="7.1.1.9"/>
    </reaction>
</comment>
<dbReference type="PROSITE" id="PS50857">
    <property type="entry name" value="COX2_CUA"/>
    <property type="match status" value="1"/>
</dbReference>
<dbReference type="GO" id="GO:0004129">
    <property type="term" value="F:cytochrome-c oxidase activity"/>
    <property type="evidence" value="ECO:0007669"/>
    <property type="project" value="UniProtKB-EC"/>
</dbReference>
<keyword evidence="12 18" id="KW-0408">Iron</keyword>
<keyword evidence="9" id="KW-1278">Translocase</keyword>
<dbReference type="InterPro" id="IPR036909">
    <property type="entry name" value="Cyt_c-like_dom_sf"/>
</dbReference>
<proteinExistence type="inferred from homology"/>
<feature type="transmembrane region" description="Helical" evidence="19">
    <location>
        <begin position="30"/>
        <end position="54"/>
    </location>
</feature>
<dbReference type="GO" id="GO:0005507">
    <property type="term" value="F:copper ion binding"/>
    <property type="evidence" value="ECO:0007669"/>
    <property type="project" value="InterPro"/>
</dbReference>
<name>A0A2U8P5T6_9BRAD</name>
<dbReference type="Pfam" id="PF00116">
    <property type="entry name" value="COX2"/>
    <property type="match status" value="1"/>
</dbReference>
<dbReference type="PROSITE" id="PS51007">
    <property type="entry name" value="CYTC"/>
    <property type="match status" value="1"/>
</dbReference>
<dbReference type="GO" id="GO:0042773">
    <property type="term" value="P:ATP synthesis coupled electron transport"/>
    <property type="evidence" value="ECO:0007669"/>
    <property type="project" value="TreeGrafter"/>
</dbReference>
<dbReference type="PANTHER" id="PTHR22888:SF9">
    <property type="entry name" value="CYTOCHROME C OXIDASE SUBUNIT 2"/>
    <property type="match status" value="1"/>
</dbReference>
<evidence type="ECO:0000313" key="22">
    <source>
        <dbReference type="EMBL" id="AWL93027.1"/>
    </source>
</evidence>
<protein>
    <recommendedName>
        <fullName evidence="3">cytochrome-c oxidase</fullName>
        <ecNumber evidence="3">7.1.1.9</ecNumber>
    </recommendedName>
    <alternativeName>
        <fullName evidence="16">Cytochrome aa3 subunit 2</fullName>
    </alternativeName>
</protein>
<dbReference type="Gene3D" id="1.10.287.90">
    <property type="match status" value="1"/>
</dbReference>
<evidence type="ECO:0000256" key="12">
    <source>
        <dbReference type="ARBA" id="ARBA00023004"/>
    </source>
</evidence>
<dbReference type="Proteomes" id="UP000215703">
    <property type="component" value="Chromosome"/>
</dbReference>
<evidence type="ECO:0000256" key="7">
    <source>
        <dbReference type="ARBA" id="ARBA00022692"/>
    </source>
</evidence>
<dbReference type="InterPro" id="IPR008972">
    <property type="entry name" value="Cupredoxin"/>
</dbReference>
<keyword evidence="7 19" id="KW-0812">Transmembrane</keyword>
<dbReference type="InterPro" id="IPR014222">
    <property type="entry name" value="Cyt_c_oxidase_su2"/>
</dbReference>
<dbReference type="RefSeq" id="WP_095425386.1">
    <property type="nucleotide sequence ID" value="NZ_CP029425.2"/>
</dbReference>
<comment type="function">
    <text evidence="15">Subunits I and II form the functional core of the enzyme complex. Electrons originating in cytochrome c are transferred via heme a and Cu(A) to the binuclear center formed by heme a3 and Cu(B).</text>
</comment>
<evidence type="ECO:0000256" key="14">
    <source>
        <dbReference type="ARBA" id="ARBA00023136"/>
    </source>
</evidence>
<dbReference type="PROSITE" id="PS00078">
    <property type="entry name" value="COX2"/>
    <property type="match status" value="1"/>
</dbReference>
<sequence>MLAVPLTGCGGNWQSVLDVEGSAAISLKHLIILIVAVCSVVWMLVMVALIAALWRTRDAHPTTPEPVRERRMTLAVTGAVVATILIISTFTVLSFIATRTLNVAGQDDLTIRVRGLQWWWGLEYIGPHPSQRFETANEIHIPVGRNVRLKLEGLDVIHSFWVPSLAGKQDLVPGRSNELTIRAERAGVYRGQCAEFCGMQHAHMALLVIAEPQEDFERWAAAQRQTATPPIDEEAAAGLQTFLTKPCAACHTVRGTAAAGTTGPDLTHVGSRRTIASGMFETTRGSLAAWIADPQTIKPGNNMPLVPLKPDELRAISAYLASLK</sequence>
<keyword evidence="5 18" id="KW-0349">Heme</keyword>
<reference evidence="22 23" key="2">
    <citation type="journal article" date="2017" name="Syst. Appl. Microbiol.">
        <title>Soybeans inoculated with root zone soils of Canadian native legumes harbour diverse and novel Bradyrhizobium spp. that possess agricultural potential.</title>
        <authorList>
            <person name="Bromfield E.S.P."/>
            <person name="Cloutier S."/>
            <person name="Tambong J.T."/>
            <person name="Tran Thi T.V."/>
        </authorList>
    </citation>
    <scope>NUCLEOTIDE SEQUENCE [LARGE SCALE GENOMIC DNA]</scope>
    <source>
        <strain evidence="22 23">OO99</strain>
    </source>
</reference>
<evidence type="ECO:0000256" key="10">
    <source>
        <dbReference type="ARBA" id="ARBA00022982"/>
    </source>
</evidence>
<evidence type="ECO:0000256" key="11">
    <source>
        <dbReference type="ARBA" id="ARBA00022989"/>
    </source>
</evidence>
<evidence type="ECO:0000256" key="4">
    <source>
        <dbReference type="ARBA" id="ARBA00022448"/>
    </source>
</evidence>
<feature type="transmembrane region" description="Helical" evidence="19">
    <location>
        <begin position="74"/>
        <end position="97"/>
    </location>
</feature>
<dbReference type="PANTHER" id="PTHR22888">
    <property type="entry name" value="CYTOCHROME C OXIDASE, SUBUNIT II"/>
    <property type="match status" value="1"/>
</dbReference>
<evidence type="ECO:0000256" key="3">
    <source>
        <dbReference type="ARBA" id="ARBA00012949"/>
    </source>
</evidence>
<dbReference type="InterPro" id="IPR001505">
    <property type="entry name" value="Copper_CuA"/>
</dbReference>
<dbReference type="GO" id="GO:0016491">
    <property type="term" value="F:oxidoreductase activity"/>
    <property type="evidence" value="ECO:0007669"/>
    <property type="project" value="InterPro"/>
</dbReference>
<evidence type="ECO:0000256" key="18">
    <source>
        <dbReference type="PROSITE-ProRule" id="PRU00433"/>
    </source>
</evidence>
<gene>
    <name evidence="22" type="primary">coxB</name>
    <name evidence="22" type="ORF">CIT37_13040</name>
</gene>
<evidence type="ECO:0000256" key="8">
    <source>
        <dbReference type="ARBA" id="ARBA00022723"/>
    </source>
</evidence>
<keyword evidence="14 19" id="KW-0472">Membrane</keyword>
<dbReference type="CDD" id="cd04213">
    <property type="entry name" value="CuRO_CcO_Caa3_II"/>
    <property type="match status" value="1"/>
</dbReference>
<dbReference type="InterPro" id="IPR036257">
    <property type="entry name" value="Cyt_c_oxidase_su2_TM_sf"/>
</dbReference>
<accession>A0A2U8P5T6</accession>
<evidence type="ECO:0000259" key="21">
    <source>
        <dbReference type="PROSITE" id="PS51007"/>
    </source>
</evidence>
<dbReference type="EC" id="7.1.1.9" evidence="3"/>
<reference evidence="22 23" key="1">
    <citation type="journal article" date="2014" name="Int. J. Syst. Evol. Microbiol.">
        <title>Bradyrhizobium ottawaense sp. nov., a symbiotic nitrogen fixing bacterium from root nodules of soybeans in Canada.</title>
        <authorList>
            <person name="Yu X."/>
            <person name="Cloutier S."/>
            <person name="Tambong J.T."/>
            <person name="Bromfield E.S."/>
        </authorList>
    </citation>
    <scope>NUCLEOTIDE SEQUENCE [LARGE SCALE GENOMIC DNA]</scope>
    <source>
        <strain evidence="22 23">OO99</strain>
    </source>
</reference>
<comment type="similarity">
    <text evidence="2">Belongs to the cytochrome c oxidase subunit 2 family.</text>
</comment>
<dbReference type="InterPro" id="IPR034236">
    <property type="entry name" value="CuRO_CcO_Caa3_II"/>
</dbReference>
<dbReference type="NCBIfam" id="TIGR02866">
    <property type="entry name" value="CoxB"/>
    <property type="match status" value="1"/>
</dbReference>
<evidence type="ECO:0000313" key="23">
    <source>
        <dbReference type="Proteomes" id="UP000215703"/>
    </source>
</evidence>
<feature type="domain" description="Cytochrome c" evidence="21">
    <location>
        <begin position="233"/>
        <end position="324"/>
    </location>
</feature>
<evidence type="ECO:0000259" key="20">
    <source>
        <dbReference type="PROSITE" id="PS50857"/>
    </source>
</evidence>
<evidence type="ECO:0000256" key="17">
    <source>
        <dbReference type="ARBA" id="ARBA00047816"/>
    </source>
</evidence>
<evidence type="ECO:0000256" key="9">
    <source>
        <dbReference type="ARBA" id="ARBA00022967"/>
    </source>
</evidence>
<keyword evidence="11 19" id="KW-1133">Transmembrane helix</keyword>
<dbReference type="SUPFAM" id="SSF46626">
    <property type="entry name" value="Cytochrome c"/>
    <property type="match status" value="1"/>
</dbReference>
<dbReference type="InterPro" id="IPR002429">
    <property type="entry name" value="CcO_II-like_C"/>
</dbReference>